<dbReference type="AlphaFoldDB" id="A0A0A1UB64"/>
<evidence type="ECO:0008006" key="3">
    <source>
        <dbReference type="Google" id="ProtNLM"/>
    </source>
</evidence>
<sequence length="1083" mass="121623">MTEIRRKYLDRFHMMVVSRYFEYENDYINIIQVCKKYVNLLELFRYNPIPVTSTKLFPNIQTHYLYFSYEKKLANVSLEVICYPVSVKKYLECKKEGVKCLNVCAEAMDGPLLFDGSNTEIAKVVSSLSEKCFQGKRIKAVILPNHITSLGNNCFSDCNELKSVVLPNTLTTLPFMCFSSCRQLKEIEIPSGVVWMEATFFGCMSLSRVTFPDTLKMIGNHTFNYCALLDKVTLPTRLCRIGVSCFERCGSLKKIEIPERVVSIDNKAFCNCGLTSVKLPSNLKEIGSRCFSKCKRLQSFEIPKSVILLGLCILEGCTSLTSFKSAVDNNGDLYYEFSNFEKKIIQSCDKDIGFYNVNFMPGLGGDKIEIPLGLDCGILATESFKSNLTLESIFIPQSIVHLDEKCFYECRNLSSIALASSVTAIGSGAFGCCDKLQIFDAPQCSLRMLESDVFKECTSLKTIAIPTSVTRIKDSCFEGCVSLQSILIPPLVKKIGRNCFCGCDKLERIEFKSCVAIKTGTFEGCTALTRVDAPFKYNKEVTTYADKQLLERFDIKCDNVVFTKDDFLRYNPQPNTYHFPTDCDMEIDAGIFEAKALTAFVFPENITGVDGEMFKDCLQLTRVVFPSRLENMKRCQFKNVPQLKEIVMPHIPTKLFYSCFEECTALTLFDCGTQVFTSKVSLTTRNILAQCGVKCTHLCYTQRDSNTMGKFFSSDEPFNVKSFDNYTFDFGLTTCDIPTTITSIENNAFLMAFGLEHVTLPSTILKIGRTAFIECQNLKEIVFPPGLKKIPNKVCMACFSLSKVVFPDVCTKIGSTAFYSCPSLTEVTIPKSVVKIKGSCFNRCTNLEKITFEGDKIQKFGFNLFYKCFSLKEIAIPPLVTSIQPFCFFKCEKLKEIAIPSTVTRIGFVAFKRCYSLTKVVIQNGTLELGKECFSYCTSLASISLPDTITNIEGGTFLGCKTLTSLTIPKDITKLEIGFVEECNALQQIYKGDKRLKSYEFTTGYNQSLVMNKNAIKTPHVVYSSKDVVIEEGSIVVPNSITEIGDNCFRPFDKIKSITLSRNVKIVGKNSFGQVGESQIHYI</sequence>
<dbReference type="RefSeq" id="XP_004256212.1">
    <property type="nucleotide sequence ID" value="XM_004256164.1"/>
</dbReference>
<dbReference type="PANTHER" id="PTHR45661:SF3">
    <property type="entry name" value="IG-LIKE DOMAIN-CONTAINING PROTEIN"/>
    <property type="match status" value="1"/>
</dbReference>
<dbReference type="Gene3D" id="3.40.50.12480">
    <property type="match status" value="1"/>
</dbReference>
<gene>
    <name evidence="1" type="ORF">EIN_390660</name>
</gene>
<dbReference type="OMA" id="RITLEYC"/>
<dbReference type="EMBL" id="KB206629">
    <property type="protein sequence ID" value="ELP89441.1"/>
    <property type="molecule type" value="Genomic_DNA"/>
</dbReference>
<proteinExistence type="predicted"/>
<dbReference type="KEGG" id="eiv:EIN_390660"/>
<keyword evidence="2" id="KW-1185">Reference proteome</keyword>
<protein>
    <recommendedName>
        <fullName evidence="3">Leucine rich repeat containing protein BspA family protein</fullName>
    </recommendedName>
</protein>
<name>A0A0A1UB64_ENTIV</name>
<evidence type="ECO:0000313" key="1">
    <source>
        <dbReference type="EMBL" id="ELP89441.1"/>
    </source>
</evidence>
<dbReference type="InterPro" id="IPR032675">
    <property type="entry name" value="LRR_dom_sf"/>
</dbReference>
<dbReference type="Proteomes" id="UP000014680">
    <property type="component" value="Unassembled WGS sequence"/>
</dbReference>
<organism evidence="1 2">
    <name type="scientific">Entamoeba invadens IP1</name>
    <dbReference type="NCBI Taxonomy" id="370355"/>
    <lineage>
        <taxon>Eukaryota</taxon>
        <taxon>Amoebozoa</taxon>
        <taxon>Evosea</taxon>
        <taxon>Archamoebae</taxon>
        <taxon>Mastigamoebida</taxon>
        <taxon>Entamoebidae</taxon>
        <taxon>Entamoeba</taxon>
    </lineage>
</organism>
<dbReference type="InterPro" id="IPR053139">
    <property type="entry name" value="Surface_bspA-like"/>
</dbReference>
<reference evidence="1 2" key="1">
    <citation type="submission" date="2012-10" db="EMBL/GenBank/DDBJ databases">
        <authorList>
            <person name="Zafar N."/>
            <person name="Inman J."/>
            <person name="Hall N."/>
            <person name="Lorenzi H."/>
            <person name="Caler E."/>
        </authorList>
    </citation>
    <scope>NUCLEOTIDE SEQUENCE [LARGE SCALE GENOMIC DNA]</scope>
    <source>
        <strain evidence="1 2">IP1</strain>
    </source>
</reference>
<dbReference type="PANTHER" id="PTHR45661">
    <property type="entry name" value="SURFACE ANTIGEN"/>
    <property type="match status" value="1"/>
</dbReference>
<evidence type="ECO:0000313" key="2">
    <source>
        <dbReference type="Proteomes" id="UP000014680"/>
    </source>
</evidence>
<dbReference type="SUPFAM" id="SSF52058">
    <property type="entry name" value="L domain-like"/>
    <property type="match status" value="3"/>
</dbReference>
<accession>A0A0A1UB64</accession>
<dbReference type="Pfam" id="PF13306">
    <property type="entry name" value="LRR_5"/>
    <property type="match status" value="5"/>
</dbReference>
<dbReference type="VEuPathDB" id="AmoebaDB:EIN_390660"/>
<dbReference type="OrthoDB" id="25904at2759"/>
<dbReference type="GeneID" id="14888487"/>
<dbReference type="Gene3D" id="3.80.10.10">
    <property type="entry name" value="Ribonuclease Inhibitor"/>
    <property type="match status" value="5"/>
</dbReference>
<dbReference type="InterPro" id="IPR026906">
    <property type="entry name" value="LRR_5"/>
</dbReference>